<dbReference type="Gene3D" id="3.30.420.10">
    <property type="entry name" value="Ribonuclease H-like superfamily/Ribonuclease H"/>
    <property type="match status" value="1"/>
</dbReference>
<dbReference type="InterPro" id="IPR057670">
    <property type="entry name" value="SH3_retrovirus"/>
</dbReference>
<evidence type="ECO:0000313" key="4">
    <source>
        <dbReference type="Proteomes" id="UP001172457"/>
    </source>
</evidence>
<feature type="domain" description="Integrase catalytic" evidence="2">
    <location>
        <begin position="284"/>
        <end position="402"/>
    </location>
</feature>
<dbReference type="Pfam" id="PF13976">
    <property type="entry name" value="gag_pre-integrs"/>
    <property type="match status" value="1"/>
</dbReference>
<dbReference type="GO" id="GO:0003676">
    <property type="term" value="F:nucleic acid binding"/>
    <property type="evidence" value="ECO:0007669"/>
    <property type="project" value="InterPro"/>
</dbReference>
<feature type="region of interest" description="Disordered" evidence="1">
    <location>
        <begin position="690"/>
        <end position="723"/>
    </location>
</feature>
<proteinExistence type="predicted"/>
<keyword evidence="4" id="KW-1185">Reference proteome</keyword>
<dbReference type="Proteomes" id="UP001172457">
    <property type="component" value="Chromosome 1"/>
</dbReference>
<dbReference type="PANTHER" id="PTHR42648:SF28">
    <property type="entry name" value="TRANSPOSON-ENCODED PROTEIN WITH RIBONUCLEASE H-LIKE AND RETROVIRUS ZINC FINGER-LIKE DOMAINS"/>
    <property type="match status" value="1"/>
</dbReference>
<dbReference type="InterPro" id="IPR036397">
    <property type="entry name" value="RNaseH_sf"/>
</dbReference>
<evidence type="ECO:0000259" key="2">
    <source>
        <dbReference type="PROSITE" id="PS50994"/>
    </source>
</evidence>
<evidence type="ECO:0000256" key="1">
    <source>
        <dbReference type="SAM" id="MobiDB-lite"/>
    </source>
</evidence>
<dbReference type="PROSITE" id="PS50994">
    <property type="entry name" value="INTEGRASE"/>
    <property type="match status" value="1"/>
</dbReference>
<gene>
    <name evidence="3" type="ORF">OSB04_002993</name>
</gene>
<dbReference type="InterPro" id="IPR025724">
    <property type="entry name" value="GAG-pre-integrase_dom"/>
</dbReference>
<accession>A0AA38UBE8</accession>
<evidence type="ECO:0000313" key="3">
    <source>
        <dbReference type="EMBL" id="KAJ9567027.1"/>
    </source>
</evidence>
<dbReference type="PANTHER" id="PTHR42648">
    <property type="entry name" value="TRANSPOSASE, PUTATIVE-RELATED"/>
    <property type="match status" value="1"/>
</dbReference>
<dbReference type="InterPro" id="IPR001584">
    <property type="entry name" value="Integrase_cat-core"/>
</dbReference>
<sequence>MNVMMFIVGLSSKYSNARPLLSNPTTTSSVASTYHLLREMYEVLAEVFVWFQRRILDVEVVFSVTSAKNLDTQSGIVRIVRIVILDLSHLLVPKLELPPLLADQPPAYTLSEEDYHRLQQLLASYLDSSWVVDSGAMHHMTRIKVSFLAYIKLSINLLDFGSIKNLTNLRFSSILFVPKFPNNLCSLSQITKQNNCSATFFPTHCIFQELGTNRLIGTGFESRGLYHLSLPSCPLAKICDSSIRKAHCRLGHPSATILRQMRSNFPLSSINFHCKSRQLGKHTRRPYPLRVSSRVGFSFELVHSDGPCPIKSTLGFEYFITFINDYSRATWVYLLKSRSEVFTIFREIHSYIRNHFNSSIKTLRSDNAKEYFSTDFSSYLKTHGIIHEPSYVYTSQQNGVRKVLGTKSKKKGEKARKMNFLETEHSCDCEMAIPHRERCYTLEGFRTINRRPESSKVEEEQRMNLKLKTMLKRSEKSLIVSLFSVVRTIPRLTYTILFPISVAERKNRHLLDVARTLMFQSYVPKRFWGDAILTAAYVINRIPTPVLHGKSLFSVLFPKGTPFPLTPRIFGWVSYVHDHSQQLTKLDPRAIRCVFLGYLRKGYRCYSSFLHPYFTSADVTFHESCPYFLEHSHPVFDSFPDDNIPDSPLIPTIPVSVVHSVPPVSDAPTSATMGLPGRYFSHMLDEDQTIEPLDSQPNHDSSSSSVALPMNEPNTPMPAKPLLETTIPPTISFSLIFSCT</sequence>
<reference evidence="3" key="1">
    <citation type="submission" date="2023-03" db="EMBL/GenBank/DDBJ databases">
        <title>Chromosome-scale reference genome and RAD-based genetic map of yellow starthistle (Centaurea solstitialis) reveal putative structural variation and QTLs associated with invader traits.</title>
        <authorList>
            <person name="Reatini B."/>
            <person name="Cang F.A."/>
            <person name="Jiang Q."/>
            <person name="Mckibben M.T.W."/>
            <person name="Barker M.S."/>
            <person name="Rieseberg L.H."/>
            <person name="Dlugosch K.M."/>
        </authorList>
    </citation>
    <scope>NUCLEOTIDE SEQUENCE</scope>
    <source>
        <strain evidence="3">CAN-66</strain>
        <tissue evidence="3">Leaf</tissue>
    </source>
</reference>
<dbReference type="Pfam" id="PF25597">
    <property type="entry name" value="SH3_retrovirus"/>
    <property type="match status" value="1"/>
</dbReference>
<dbReference type="Pfam" id="PF00665">
    <property type="entry name" value="rve"/>
    <property type="match status" value="1"/>
</dbReference>
<name>A0AA38UBE8_9ASTR</name>
<dbReference type="GO" id="GO:0015074">
    <property type="term" value="P:DNA integration"/>
    <property type="evidence" value="ECO:0007669"/>
    <property type="project" value="InterPro"/>
</dbReference>
<protein>
    <recommendedName>
        <fullName evidence="2">Integrase catalytic domain-containing protein</fullName>
    </recommendedName>
</protein>
<dbReference type="SUPFAM" id="SSF53098">
    <property type="entry name" value="Ribonuclease H-like"/>
    <property type="match status" value="2"/>
</dbReference>
<dbReference type="InterPro" id="IPR012337">
    <property type="entry name" value="RNaseH-like_sf"/>
</dbReference>
<organism evidence="3 4">
    <name type="scientific">Centaurea solstitialis</name>
    <name type="common">yellow star-thistle</name>
    <dbReference type="NCBI Taxonomy" id="347529"/>
    <lineage>
        <taxon>Eukaryota</taxon>
        <taxon>Viridiplantae</taxon>
        <taxon>Streptophyta</taxon>
        <taxon>Embryophyta</taxon>
        <taxon>Tracheophyta</taxon>
        <taxon>Spermatophyta</taxon>
        <taxon>Magnoliopsida</taxon>
        <taxon>eudicotyledons</taxon>
        <taxon>Gunneridae</taxon>
        <taxon>Pentapetalae</taxon>
        <taxon>asterids</taxon>
        <taxon>campanulids</taxon>
        <taxon>Asterales</taxon>
        <taxon>Asteraceae</taxon>
        <taxon>Carduoideae</taxon>
        <taxon>Cardueae</taxon>
        <taxon>Centaureinae</taxon>
        <taxon>Centaurea</taxon>
    </lineage>
</organism>
<dbReference type="AlphaFoldDB" id="A0AA38UBE8"/>
<comment type="caution">
    <text evidence="3">The sequence shown here is derived from an EMBL/GenBank/DDBJ whole genome shotgun (WGS) entry which is preliminary data.</text>
</comment>
<dbReference type="InterPro" id="IPR039537">
    <property type="entry name" value="Retrotran_Ty1/copia-like"/>
</dbReference>
<dbReference type="EMBL" id="JARYMX010000001">
    <property type="protein sequence ID" value="KAJ9567027.1"/>
    <property type="molecule type" value="Genomic_DNA"/>
</dbReference>